<comment type="function">
    <text evidence="8">Transfers a GMP moiety from GTP to Mo-molybdopterin (Mo-MPT) cofactor (Moco or molybdenum cofactor) to form Mo-molybdopterin guanine dinucleotide (Mo-MGD) cofactor.</text>
</comment>
<keyword evidence="1 8" id="KW-0963">Cytoplasm</keyword>
<comment type="catalytic activity">
    <reaction evidence="8">
        <text>Mo-molybdopterin + GTP + H(+) = Mo-molybdopterin guanine dinucleotide + diphosphate</text>
        <dbReference type="Rhea" id="RHEA:34243"/>
        <dbReference type="ChEBI" id="CHEBI:15378"/>
        <dbReference type="ChEBI" id="CHEBI:33019"/>
        <dbReference type="ChEBI" id="CHEBI:37565"/>
        <dbReference type="ChEBI" id="CHEBI:71302"/>
        <dbReference type="ChEBI" id="CHEBI:71310"/>
        <dbReference type="EC" id="2.7.7.77"/>
    </reaction>
</comment>
<dbReference type="Pfam" id="PF12804">
    <property type="entry name" value="NTP_transf_3"/>
    <property type="match status" value="1"/>
</dbReference>
<dbReference type="CDD" id="cd02503">
    <property type="entry name" value="MobA"/>
    <property type="match status" value="1"/>
</dbReference>
<comment type="domain">
    <text evidence="8">The N-terminal domain determines nucleotide recognition and specific binding, while the C-terminal domain determines the specific binding to the target protein.</text>
</comment>
<dbReference type="PANTHER" id="PTHR19136:SF81">
    <property type="entry name" value="MOLYBDENUM COFACTOR GUANYLYLTRANSFERASE"/>
    <property type="match status" value="1"/>
</dbReference>
<feature type="domain" description="MobA-like NTP transferase" evidence="9">
    <location>
        <begin position="5"/>
        <end position="154"/>
    </location>
</feature>
<organism evidence="10 11">
    <name type="scientific">Priestia endophytica DSM 13796</name>
    <dbReference type="NCBI Taxonomy" id="1121089"/>
    <lineage>
        <taxon>Bacteria</taxon>
        <taxon>Bacillati</taxon>
        <taxon>Bacillota</taxon>
        <taxon>Bacilli</taxon>
        <taxon>Bacillales</taxon>
        <taxon>Bacillaceae</taxon>
        <taxon>Priestia</taxon>
    </lineage>
</organism>
<evidence type="ECO:0000256" key="1">
    <source>
        <dbReference type="ARBA" id="ARBA00022490"/>
    </source>
</evidence>
<dbReference type="EC" id="2.7.7.77" evidence="8"/>
<comment type="caution">
    <text evidence="8">Lacks conserved residue(s) required for the propagation of feature annotation.</text>
</comment>
<accession>A0A1I5Y0E1</accession>
<gene>
    <name evidence="8" type="primary">mobA</name>
    <name evidence="10" type="ORF">SAMN02745910_01160</name>
</gene>
<comment type="subcellular location">
    <subcellularLocation>
        <location evidence="8">Cytoplasm</location>
    </subcellularLocation>
</comment>
<comment type="caution">
    <text evidence="10">The sequence shown here is derived from an EMBL/GenBank/DDBJ whole genome shotgun (WGS) entry which is preliminary data.</text>
</comment>
<feature type="binding site" evidence="8">
    <location>
        <position position="20"/>
    </location>
    <ligand>
        <name>GTP</name>
        <dbReference type="ChEBI" id="CHEBI:37565"/>
    </ligand>
</feature>
<comment type="cofactor">
    <cofactor evidence="8">
        <name>Mg(2+)</name>
        <dbReference type="ChEBI" id="CHEBI:18420"/>
    </cofactor>
</comment>
<keyword evidence="6 8" id="KW-0342">GTP-binding</keyword>
<name>A0A1I5Y0E1_9BACI</name>
<evidence type="ECO:0000256" key="5">
    <source>
        <dbReference type="ARBA" id="ARBA00022842"/>
    </source>
</evidence>
<sequence length="192" mass="22125">MDIAGVLLVGGESRRFGRQKAFAHWKDKEFYQWSFEALNEETQNTVIISHPSIEENLKMMYDQVYLDDLKYRGKGPLAGLYTGMKKIKANWYAILPCDTPNITRDVLAELKELRDERFDAIVPVIEGKKQPLIALYHKRTLPFIIENLEEGNLRMSSLLDSISVLFANNLKSPSSAFLNINDQDTYQKCRSF</sequence>
<keyword evidence="5 8" id="KW-0460">Magnesium</keyword>
<proteinExistence type="inferred from homology"/>
<feature type="binding site" evidence="8">
    <location>
        <position position="98"/>
    </location>
    <ligand>
        <name>GTP</name>
        <dbReference type="ChEBI" id="CHEBI:37565"/>
    </ligand>
</feature>
<evidence type="ECO:0000256" key="4">
    <source>
        <dbReference type="ARBA" id="ARBA00022741"/>
    </source>
</evidence>
<feature type="binding site" evidence="8">
    <location>
        <begin position="8"/>
        <end position="10"/>
    </location>
    <ligand>
        <name>GTP</name>
        <dbReference type="ChEBI" id="CHEBI:37565"/>
    </ligand>
</feature>
<dbReference type="InterPro" id="IPR029044">
    <property type="entry name" value="Nucleotide-diphossugar_trans"/>
</dbReference>
<dbReference type="InterPro" id="IPR013482">
    <property type="entry name" value="Molybde_CF_guanTrfase"/>
</dbReference>
<evidence type="ECO:0000256" key="3">
    <source>
        <dbReference type="ARBA" id="ARBA00022723"/>
    </source>
</evidence>
<comment type="similarity">
    <text evidence="8">Belongs to the MobA family.</text>
</comment>
<evidence type="ECO:0000259" key="9">
    <source>
        <dbReference type="Pfam" id="PF12804"/>
    </source>
</evidence>
<keyword evidence="11" id="KW-1185">Reference proteome</keyword>
<dbReference type="Proteomes" id="UP000182762">
    <property type="component" value="Unassembled WGS sequence"/>
</dbReference>
<evidence type="ECO:0000256" key="8">
    <source>
        <dbReference type="HAMAP-Rule" id="MF_00316"/>
    </source>
</evidence>
<evidence type="ECO:0000256" key="2">
    <source>
        <dbReference type="ARBA" id="ARBA00022679"/>
    </source>
</evidence>
<dbReference type="RefSeq" id="WP_061803596.1">
    <property type="nucleotide sequence ID" value="NZ_FOXX01000002.1"/>
</dbReference>
<evidence type="ECO:0000256" key="7">
    <source>
        <dbReference type="ARBA" id="ARBA00023150"/>
    </source>
</evidence>
<feature type="binding site" evidence="8">
    <location>
        <position position="98"/>
    </location>
    <ligand>
        <name>Mg(2+)</name>
        <dbReference type="ChEBI" id="CHEBI:18420"/>
    </ligand>
</feature>
<dbReference type="InterPro" id="IPR025877">
    <property type="entry name" value="MobA-like_NTP_Trfase"/>
</dbReference>
<dbReference type="GeneID" id="93709889"/>
<evidence type="ECO:0000256" key="6">
    <source>
        <dbReference type="ARBA" id="ARBA00023134"/>
    </source>
</evidence>
<protein>
    <recommendedName>
        <fullName evidence="8">Probable molybdenum cofactor guanylyltransferase</fullName>
        <shortName evidence="8">MoCo guanylyltransferase</shortName>
        <ecNumber evidence="8">2.7.7.77</ecNumber>
    </recommendedName>
    <alternativeName>
        <fullName evidence="8">GTP:molybdopterin guanylyltransferase</fullName>
    </alternativeName>
    <alternativeName>
        <fullName evidence="8">Mo-MPT guanylyltransferase</fullName>
    </alternativeName>
    <alternativeName>
        <fullName evidence="8">Molybdopterin guanylyltransferase</fullName>
    </alternativeName>
    <alternativeName>
        <fullName evidence="8">Molybdopterin-guanine dinucleotide synthase</fullName>
        <shortName evidence="8">MGD synthase</shortName>
    </alternativeName>
</protein>
<keyword evidence="2 8" id="KW-0808">Transferase</keyword>
<dbReference type="SUPFAM" id="SSF53448">
    <property type="entry name" value="Nucleotide-diphospho-sugar transferases"/>
    <property type="match status" value="1"/>
</dbReference>
<evidence type="ECO:0000313" key="11">
    <source>
        <dbReference type="Proteomes" id="UP000182762"/>
    </source>
</evidence>
<feature type="binding site" evidence="8">
    <location>
        <position position="67"/>
    </location>
    <ligand>
        <name>GTP</name>
        <dbReference type="ChEBI" id="CHEBI:37565"/>
    </ligand>
</feature>
<evidence type="ECO:0000313" key="10">
    <source>
        <dbReference type="EMBL" id="SFQ37658.1"/>
    </source>
</evidence>
<dbReference type="EMBL" id="FOXX01000002">
    <property type="protein sequence ID" value="SFQ37658.1"/>
    <property type="molecule type" value="Genomic_DNA"/>
</dbReference>
<keyword evidence="4 8" id="KW-0547">Nucleotide-binding</keyword>
<keyword evidence="7 8" id="KW-0501">Molybdenum cofactor biosynthesis</keyword>
<dbReference type="PANTHER" id="PTHR19136">
    <property type="entry name" value="MOLYBDENUM COFACTOR GUANYLYLTRANSFERASE"/>
    <property type="match status" value="1"/>
</dbReference>
<reference evidence="10 11" key="1">
    <citation type="submission" date="2016-10" db="EMBL/GenBank/DDBJ databases">
        <authorList>
            <person name="Varghese N."/>
            <person name="Submissions S."/>
        </authorList>
    </citation>
    <scope>NUCLEOTIDE SEQUENCE [LARGE SCALE GENOMIC DNA]</scope>
    <source>
        <strain evidence="10 11">DSM 13796</strain>
    </source>
</reference>
<dbReference type="Gene3D" id="3.90.550.10">
    <property type="entry name" value="Spore Coat Polysaccharide Biosynthesis Protein SpsA, Chain A"/>
    <property type="match status" value="1"/>
</dbReference>
<dbReference type="HAMAP" id="MF_00316">
    <property type="entry name" value="MobA"/>
    <property type="match status" value="1"/>
</dbReference>
<keyword evidence="3 8" id="KW-0479">Metal-binding</keyword>